<dbReference type="PROSITE" id="PS50109">
    <property type="entry name" value="HIS_KIN"/>
    <property type="match status" value="1"/>
</dbReference>
<evidence type="ECO:0000256" key="2">
    <source>
        <dbReference type="ARBA" id="ARBA00012438"/>
    </source>
</evidence>
<evidence type="ECO:0000256" key="6">
    <source>
        <dbReference type="ARBA" id="ARBA00022777"/>
    </source>
</evidence>
<dbReference type="InterPro" id="IPR004358">
    <property type="entry name" value="Sig_transdc_His_kin-like_C"/>
</dbReference>
<keyword evidence="3" id="KW-0597">Phosphoprotein</keyword>
<dbReference type="GO" id="GO:0005524">
    <property type="term" value="F:ATP binding"/>
    <property type="evidence" value="ECO:0007669"/>
    <property type="project" value="UniProtKB-KW"/>
</dbReference>
<dbReference type="Pfam" id="PF02518">
    <property type="entry name" value="HATPase_c"/>
    <property type="match status" value="1"/>
</dbReference>
<keyword evidence="7" id="KW-0067">ATP-binding</keyword>
<dbReference type="Proteomes" id="UP000450917">
    <property type="component" value="Unassembled WGS sequence"/>
</dbReference>
<dbReference type="GO" id="GO:0000160">
    <property type="term" value="P:phosphorelay signal transduction system"/>
    <property type="evidence" value="ECO:0007669"/>
    <property type="project" value="UniProtKB-KW"/>
</dbReference>
<dbReference type="SUPFAM" id="SSF55874">
    <property type="entry name" value="ATPase domain of HSP90 chaperone/DNA topoisomerase II/histidine kinase"/>
    <property type="match status" value="1"/>
</dbReference>
<gene>
    <name evidence="10" type="ORF">GNP93_19415</name>
</gene>
<dbReference type="InterPro" id="IPR003594">
    <property type="entry name" value="HATPase_dom"/>
</dbReference>
<dbReference type="PANTHER" id="PTHR43065">
    <property type="entry name" value="SENSOR HISTIDINE KINASE"/>
    <property type="match status" value="1"/>
</dbReference>
<dbReference type="PRINTS" id="PR00344">
    <property type="entry name" value="BCTRLSENSOR"/>
</dbReference>
<dbReference type="GO" id="GO:0004673">
    <property type="term" value="F:protein histidine kinase activity"/>
    <property type="evidence" value="ECO:0007669"/>
    <property type="project" value="UniProtKB-EC"/>
</dbReference>
<dbReference type="EC" id="2.7.13.3" evidence="2"/>
<keyword evidence="8" id="KW-0902">Two-component regulatory system</keyword>
<evidence type="ECO:0000256" key="1">
    <source>
        <dbReference type="ARBA" id="ARBA00000085"/>
    </source>
</evidence>
<keyword evidence="6 10" id="KW-0418">Kinase</keyword>
<dbReference type="InterPro" id="IPR005467">
    <property type="entry name" value="His_kinase_dom"/>
</dbReference>
<dbReference type="Gene3D" id="3.30.565.10">
    <property type="entry name" value="Histidine kinase-like ATPase, C-terminal domain"/>
    <property type="match status" value="1"/>
</dbReference>
<evidence type="ECO:0000256" key="4">
    <source>
        <dbReference type="ARBA" id="ARBA00022679"/>
    </source>
</evidence>
<keyword evidence="11" id="KW-1185">Reference proteome</keyword>
<evidence type="ECO:0000256" key="8">
    <source>
        <dbReference type="ARBA" id="ARBA00023012"/>
    </source>
</evidence>
<comment type="caution">
    <text evidence="10">The sequence shown here is derived from an EMBL/GenBank/DDBJ whole genome shotgun (WGS) entry which is preliminary data.</text>
</comment>
<feature type="domain" description="Histidine kinase" evidence="9">
    <location>
        <begin position="128"/>
        <end position="346"/>
    </location>
</feature>
<sequence>MVMRQIVEFLMNSDQMDIGLAIVDSEARILWLNTTMNTWYSVTPEEEFPAHSAIQAIVGQVLQDKKNYPGVLVQEKLDGKVRSMIAYVYPQLKGECFVLMADIQDFQQYVQIQCEKERRETIGHMAAGTANIILNPLAVIKGTLQLLEKSSKDHVSVLQFAASPPHQKMTGYFKLLDEQIQTIDKALQRFLLFGKPFEWKFAPVSVLSFMQEWVPDIQVQALEKTVRFALEYPERNGFVFGHPKLLRAALQEIIDNALDASPPGSVLTLRINITDNHIHIIVRDQGAGIPKDLQSRIILPFITSKPDAIGFGLSFSHAMIAKMGGSLNFESSEVGTNVIVQLPTFTGTT</sequence>
<keyword evidence="4" id="KW-0808">Transferase</keyword>
<dbReference type="EMBL" id="WNZX01000018">
    <property type="protein sequence ID" value="MUG72836.1"/>
    <property type="molecule type" value="Genomic_DNA"/>
</dbReference>
<evidence type="ECO:0000259" key="9">
    <source>
        <dbReference type="PROSITE" id="PS50109"/>
    </source>
</evidence>
<comment type="catalytic activity">
    <reaction evidence="1">
        <text>ATP + protein L-histidine = ADP + protein N-phospho-L-histidine.</text>
        <dbReference type="EC" id="2.7.13.3"/>
    </reaction>
</comment>
<proteinExistence type="predicted"/>
<evidence type="ECO:0000313" key="11">
    <source>
        <dbReference type="Proteomes" id="UP000450917"/>
    </source>
</evidence>
<dbReference type="SMART" id="SM00387">
    <property type="entry name" value="HATPase_c"/>
    <property type="match status" value="1"/>
</dbReference>
<evidence type="ECO:0000313" key="10">
    <source>
        <dbReference type="EMBL" id="MUG72836.1"/>
    </source>
</evidence>
<evidence type="ECO:0000256" key="5">
    <source>
        <dbReference type="ARBA" id="ARBA00022741"/>
    </source>
</evidence>
<evidence type="ECO:0000256" key="3">
    <source>
        <dbReference type="ARBA" id="ARBA00022553"/>
    </source>
</evidence>
<protein>
    <recommendedName>
        <fullName evidence="2">histidine kinase</fullName>
        <ecNumber evidence="2">2.7.13.3</ecNumber>
    </recommendedName>
</protein>
<evidence type="ECO:0000256" key="7">
    <source>
        <dbReference type="ARBA" id="ARBA00022840"/>
    </source>
</evidence>
<keyword evidence="5" id="KW-0547">Nucleotide-binding</keyword>
<accession>A0A7X3CUL5</accession>
<dbReference type="CDD" id="cd00075">
    <property type="entry name" value="HATPase"/>
    <property type="match status" value="1"/>
</dbReference>
<dbReference type="InterPro" id="IPR036890">
    <property type="entry name" value="HATPase_C_sf"/>
</dbReference>
<dbReference type="PANTHER" id="PTHR43065:SF10">
    <property type="entry name" value="PEROXIDE STRESS-ACTIVATED HISTIDINE KINASE MAK3"/>
    <property type="match status" value="1"/>
</dbReference>
<dbReference type="Gene3D" id="1.10.287.130">
    <property type="match status" value="1"/>
</dbReference>
<name>A0A7X3CUL5_9BACL</name>
<dbReference type="AlphaFoldDB" id="A0A7X3CUL5"/>
<organism evidence="10 11">
    <name type="scientific">Paenibacillus validus</name>
    <dbReference type="NCBI Taxonomy" id="44253"/>
    <lineage>
        <taxon>Bacteria</taxon>
        <taxon>Bacillati</taxon>
        <taxon>Bacillota</taxon>
        <taxon>Bacilli</taxon>
        <taxon>Bacillales</taxon>
        <taxon>Paenibacillaceae</taxon>
        <taxon>Paenibacillus</taxon>
    </lineage>
</organism>
<reference evidence="10 11" key="1">
    <citation type="submission" date="2019-11" db="EMBL/GenBank/DDBJ databases">
        <title>Draft genome sequences of five Paenibacillus species of dairy origin.</title>
        <authorList>
            <person name="Olajide A.M."/>
            <person name="Chen S."/>
            <person name="Lapointe G."/>
        </authorList>
    </citation>
    <scope>NUCLEOTIDE SEQUENCE [LARGE SCALE GENOMIC DNA]</scope>
    <source>
        <strain evidence="10 11">2CS3</strain>
    </source>
</reference>